<name>A0ABR6VPI5_9BACT</name>
<dbReference type="PANTHER" id="PTHR43280">
    <property type="entry name" value="ARAC-FAMILY TRANSCRIPTIONAL REGULATOR"/>
    <property type="match status" value="1"/>
</dbReference>
<evidence type="ECO:0000256" key="1">
    <source>
        <dbReference type="ARBA" id="ARBA00023015"/>
    </source>
</evidence>
<sequence>MKRTGNLPHPIKSIAELHRLLEIEKPKHPLISVIDFSKISCYSNEKLKSVSYHFYCIALKKNFAGKMRYGQNYYDFDEGVMTFFSPNQIITTDFDPGLKLEGWWLVLHPDFIRGYPLAQRLNTYNFFSYAVNEALYVSESEEIVVDTIMQGIHKEYNTSIDGFSQDIIVSQIELLLNHCNRFYHRQFITRKTASNELLVKLETILADYFSSEKLQQSGLPTVQDIADQLHLSPNYLSDMLRTLTGQSTQQHIYDRLIEKAKEMLVSTNLSVGEIAFQFGFEYPQSFHKLFKRKTNFSPLEYRQSFN</sequence>
<keyword evidence="1" id="KW-0805">Transcription regulation</keyword>
<keyword evidence="6" id="KW-1185">Reference proteome</keyword>
<evidence type="ECO:0000256" key="2">
    <source>
        <dbReference type="ARBA" id="ARBA00023125"/>
    </source>
</evidence>
<dbReference type="SUPFAM" id="SSF46689">
    <property type="entry name" value="Homeodomain-like"/>
    <property type="match status" value="1"/>
</dbReference>
<dbReference type="PROSITE" id="PS01124">
    <property type="entry name" value="HTH_ARAC_FAMILY_2"/>
    <property type="match status" value="1"/>
</dbReference>
<evidence type="ECO:0000259" key="4">
    <source>
        <dbReference type="PROSITE" id="PS01124"/>
    </source>
</evidence>
<keyword evidence="3" id="KW-0804">Transcription</keyword>
<dbReference type="InterPro" id="IPR018060">
    <property type="entry name" value="HTH_AraC"/>
</dbReference>
<comment type="caution">
    <text evidence="5">The sequence shown here is derived from an EMBL/GenBank/DDBJ whole genome shotgun (WGS) entry which is preliminary data.</text>
</comment>
<accession>A0ABR6VPI5</accession>
<protein>
    <submittedName>
        <fullName evidence="5">Helix-turn-helix transcriptional regulator</fullName>
    </submittedName>
</protein>
<reference evidence="5 6" key="1">
    <citation type="journal article" date="2019" name="Int. J. Syst. Evol. Microbiol.">
        <title>Rufibacter sediminis sp. nov., isolated from freshwater lake sediment.</title>
        <authorList>
            <person name="Qu J.H."/>
            <person name="Zhang L.J."/>
            <person name="Fu Y.H."/>
            <person name="Li H.F."/>
        </authorList>
    </citation>
    <scope>NUCLEOTIDE SEQUENCE [LARGE SCALE GENOMIC DNA]</scope>
    <source>
        <strain evidence="5 6">H-1</strain>
    </source>
</reference>
<proteinExistence type="predicted"/>
<evidence type="ECO:0000313" key="6">
    <source>
        <dbReference type="Proteomes" id="UP000659698"/>
    </source>
</evidence>
<dbReference type="SMART" id="SM00342">
    <property type="entry name" value="HTH_ARAC"/>
    <property type="match status" value="1"/>
</dbReference>
<dbReference type="InterPro" id="IPR009057">
    <property type="entry name" value="Homeodomain-like_sf"/>
</dbReference>
<dbReference type="Proteomes" id="UP000659698">
    <property type="component" value="Unassembled WGS sequence"/>
</dbReference>
<organism evidence="5 6">
    <name type="scientific">Rufibacter sediminis</name>
    <dbReference type="NCBI Taxonomy" id="2762756"/>
    <lineage>
        <taxon>Bacteria</taxon>
        <taxon>Pseudomonadati</taxon>
        <taxon>Bacteroidota</taxon>
        <taxon>Cytophagia</taxon>
        <taxon>Cytophagales</taxon>
        <taxon>Hymenobacteraceae</taxon>
        <taxon>Rufibacter</taxon>
    </lineage>
</organism>
<dbReference type="RefSeq" id="WP_186633956.1">
    <property type="nucleotide sequence ID" value="NZ_JACOAF010000012.1"/>
</dbReference>
<dbReference type="EMBL" id="JACOAF010000012">
    <property type="protein sequence ID" value="MBC3539051.1"/>
    <property type="molecule type" value="Genomic_DNA"/>
</dbReference>
<gene>
    <name evidence="5" type="ORF">H7U12_05120</name>
</gene>
<keyword evidence="2" id="KW-0238">DNA-binding</keyword>
<dbReference type="Pfam" id="PF12833">
    <property type="entry name" value="HTH_18"/>
    <property type="match status" value="1"/>
</dbReference>
<dbReference type="PANTHER" id="PTHR43280:SF32">
    <property type="entry name" value="TRANSCRIPTIONAL REGULATORY PROTEIN"/>
    <property type="match status" value="1"/>
</dbReference>
<evidence type="ECO:0000313" key="5">
    <source>
        <dbReference type="EMBL" id="MBC3539051.1"/>
    </source>
</evidence>
<dbReference type="Gene3D" id="1.10.10.60">
    <property type="entry name" value="Homeodomain-like"/>
    <property type="match status" value="1"/>
</dbReference>
<evidence type="ECO:0000256" key="3">
    <source>
        <dbReference type="ARBA" id="ARBA00023163"/>
    </source>
</evidence>
<feature type="domain" description="HTH araC/xylS-type" evidence="4">
    <location>
        <begin position="199"/>
        <end position="304"/>
    </location>
</feature>